<dbReference type="RefSeq" id="WP_093537430.1">
    <property type="nucleotide sequence ID" value="NZ_FOXU01000005.1"/>
</dbReference>
<dbReference type="PIRSF" id="PIRSF019083">
    <property type="entry name" value="UCP019083_VanZ"/>
    <property type="match status" value="1"/>
</dbReference>
<dbReference type="EMBL" id="FOXU01000005">
    <property type="protein sequence ID" value="SFQ56267.1"/>
    <property type="molecule type" value="Genomic_DNA"/>
</dbReference>
<dbReference type="OrthoDB" id="291892at2"/>
<reference evidence="5" key="1">
    <citation type="submission" date="2016-10" db="EMBL/GenBank/DDBJ databases">
        <authorList>
            <person name="Varghese N."/>
            <person name="Submissions S."/>
        </authorList>
    </citation>
    <scope>NUCLEOTIDE SEQUENCE [LARGE SCALE GENOMIC DNA]</scope>
    <source>
        <strain evidence="5">DSM 11706</strain>
    </source>
</reference>
<accession>A0A1I5ZJH1</accession>
<keyword evidence="1" id="KW-0472">Membrane</keyword>
<organism evidence="4 5">
    <name type="scientific">Psychrobacillus psychrotolerans</name>
    <dbReference type="NCBI Taxonomy" id="126156"/>
    <lineage>
        <taxon>Bacteria</taxon>
        <taxon>Bacillati</taxon>
        <taxon>Bacillota</taxon>
        <taxon>Bacilli</taxon>
        <taxon>Bacillales</taxon>
        <taxon>Bacillaceae</taxon>
        <taxon>Psychrobacillus</taxon>
    </lineage>
</organism>
<feature type="chain" id="PRO_5039031951" evidence="2">
    <location>
        <begin position="23"/>
        <end position="156"/>
    </location>
</feature>
<dbReference type="PANTHER" id="PTHR28008:SF1">
    <property type="entry name" value="DOMAIN PROTEIN, PUTATIVE (AFU_ORTHOLOGUE AFUA_3G10980)-RELATED"/>
    <property type="match status" value="1"/>
</dbReference>
<evidence type="ECO:0000313" key="4">
    <source>
        <dbReference type="EMBL" id="SFQ56267.1"/>
    </source>
</evidence>
<keyword evidence="5" id="KW-1185">Reference proteome</keyword>
<dbReference type="Proteomes" id="UP000198734">
    <property type="component" value="Unassembled WGS sequence"/>
</dbReference>
<feature type="transmembrane region" description="Helical" evidence="1">
    <location>
        <begin position="76"/>
        <end position="94"/>
    </location>
</feature>
<keyword evidence="1" id="KW-1133">Transmembrane helix</keyword>
<dbReference type="PANTHER" id="PTHR28008">
    <property type="entry name" value="DOMAIN PROTEIN, PUTATIVE (AFU_ORTHOLOGUE AFUA_3G10980)-RELATED"/>
    <property type="match status" value="1"/>
</dbReference>
<keyword evidence="2" id="KW-0732">Signal</keyword>
<gene>
    <name evidence="4" type="ORF">SAMN05421670_2724</name>
</gene>
<dbReference type="Pfam" id="PF04892">
    <property type="entry name" value="VanZ"/>
    <property type="match status" value="1"/>
</dbReference>
<dbReference type="AlphaFoldDB" id="A0A1I5ZJH1"/>
<dbReference type="NCBIfam" id="NF037970">
    <property type="entry name" value="vanZ_1"/>
    <property type="match status" value="1"/>
</dbReference>
<feature type="signal peptide" evidence="2">
    <location>
        <begin position="1"/>
        <end position="22"/>
    </location>
</feature>
<evidence type="ECO:0000256" key="2">
    <source>
        <dbReference type="SAM" id="SignalP"/>
    </source>
</evidence>
<dbReference type="InterPro" id="IPR016747">
    <property type="entry name" value="Phosphotransbutyrylase"/>
</dbReference>
<protein>
    <submittedName>
        <fullName evidence="4">VanZ like family protein</fullName>
    </submittedName>
</protein>
<keyword evidence="1" id="KW-0812">Transmembrane</keyword>
<name>A0A1I5ZJH1_9BACI</name>
<sequence>MKKLIPLLILLVIVFLASGQPAEQQSMQDVLKAWLPNKPLESFLRIFQVPYWGILVSVEERGYYAFVEFLIRKGTHFVYFGIIALAIYIALPPFKYRKITTVVITMLLAVADEFRQSFTSGRTASLQDVLLDTTGAITALLLMSFFQWFQQKNVDR</sequence>
<dbReference type="InterPro" id="IPR006976">
    <property type="entry name" value="VanZ-like"/>
</dbReference>
<evidence type="ECO:0000313" key="5">
    <source>
        <dbReference type="Proteomes" id="UP000198734"/>
    </source>
</evidence>
<evidence type="ECO:0000259" key="3">
    <source>
        <dbReference type="Pfam" id="PF04892"/>
    </source>
</evidence>
<evidence type="ECO:0000256" key="1">
    <source>
        <dbReference type="SAM" id="Phobius"/>
    </source>
</evidence>
<feature type="domain" description="VanZ-like" evidence="3">
    <location>
        <begin position="5"/>
        <end position="146"/>
    </location>
</feature>
<dbReference type="STRING" id="126156.SAMN05421670_2724"/>
<proteinExistence type="predicted"/>